<name>A0A1E7FQB5_9STRA</name>
<feature type="region of interest" description="Disordered" evidence="1">
    <location>
        <begin position="1"/>
        <end position="54"/>
    </location>
</feature>
<dbReference type="InParanoid" id="A0A1E7FQB5"/>
<sequence>MSWEAANAPNLSAAGGHGDVTGYHHQHRHDQQQTQQQQQQQQQHTGIIGRDRHRISSSETIEAALSRLSKAYNTSIECIGAINKTNQMILQRDRNEREEQQGEDTTTKDSAIGIIEKVSIAARTTLETAILLDPLMLPHVPTLHQSMIELSHDDDRGSDPNDTKDTKSTQTNSRWNIVKERRPLPPNISSAAHKSTLIQLCYLSLVNYSDLLQSSCCCNTTSTSSKVILDRGIVKRLKSLQTRPGQGCWKTEDSEVTQRLAVAALCDASNLDGTDPVLWLKLACASRGLEKLVTERDDSTVERSQHRRLQRHALERGIVALPPHMPPNRTVTRALEEFRREPEPEEYRSKQQDGIDDNTRTITKKMELTRYSWSALGRMIIRACKGDEVTTVGSTSPWELSSMHVHNHHRVNNNSSSLFGSPVIVLKLSPMLVLPSKVLGKICQYLENTSIWKFEATCRALSVNIIAARASMEEDEGAAEIQRQQQQQQQQQQEQHDNISQSQKQKKQQLLERSSTKEIAADDQDDSTTGQQKGENSNKGDEQQERSDPSTSTDNNGNGDEEVTKGAESSTTMPPVPSRQSSRTSQRLRSHKISTGKKQDREANRKSFNYCFVAATLSCTKNKHDELVDRLREKKEFDYIFKGKENPLLSPGQRGYSQQGTSNEVLNTNFIEAKERISDASLPAFVRKWSSKNSGPMNLLEGFLAHVALNVEDVFASDSPTMGLHSCIISSFQILLLRSGSHQSILPTLFQPSKETNSILRTLETFAMDLLHTELMLKQCDRYSPNVVGFDDDANLVSLMVPALVESCDVLRQDMNAQRGKNGIDDGLFLEFYFLQTRCYWLTASFYLWRSRIAQAIFMSREAEDEGIRFIEMTIKCFASPFLQSTKSVKTPHLVSPGRQDAYWREISPITLSKFRDEIQASSVVSHAKQRFQELVSQLEKVEDSNEEEISTNDASALAAIGKKLFERYNSQYGGSESKLSELVENFLDMCGGDVLLQGKSSEIRGFVQVEPYNVADLQRVSNSSILSMLITCLNMDKENTLSVSQLLLRLVLTVRDHHSLLLKQIADFRATRKQTDGYHTDDGLSDSDDDMSDDDQNSSQKDVDEKKARQCGHLIKLLINCLCTTLRSHLSEKERSILLLSDEFSDMVQSALDFSNKWFQSTVRYLSIPDDAVDQDIVRSMQKLLIESQNVLADDDTALKNLKVVFFRGLVHIMISQQEILKMLITSQVNRANRNARQRLCVQRAQYIGIVASQLGALLSLNLAHVDVNKYSLDDNENASLDESEAMQVRRGLSKQLAIGPLPVVSSDPKSKSDTGVDDDRSQTIRNEKAIAKKFNAILDDLCLSDADNWEGYFRASQCCTMKADAIADRLGLTLGFSRIKDFSVPAQRTSSKRSIDISKLKDEQEKEEMMSKQTILLGHDFSLFMNNAWSSFSSLRDCITTVKERSKVENDVYSGRNNAALDIWDEIDLKYNEGDFLGWQEACGGIFVSALRNLSIRLMCVALYIVQCKQPESSSEDQVLMSEICESLGNGFYSKLMASQNYGWSMHTMTSKRMRDLAVMAKECFQAAIKHADDSVENDDDKKDHATWDLLFMVGKCDEKIAGSYNQEAFAKRTEATPCKSRLYEDYMGAAILVYSRALAQATELEEAGSQLPDQAGGSGHGSTEIFYRLHASRLKCLIHAVSRNEEERGQAELEALRLTEKYCFKEPNRECITPKKDTRERIWIVLADVVNGLAECRRLKPFFHRSVYRHAQALMWSPVFYNPASSNGSMGVVPATRGAITGLDHSKAAVFSAENVISTLFDKRRNQLVAVWVTTSGPTSPFQVLNTTIRKYDSLRGKYIAAYLETLKLCKSRSEIEIFMKWLYTSKRDLPSYFQAGAINGGDKPAKSQTQDYLLVVDSNKVLMSHGLLVSSKRIANSALADLLMDEMSNKAGAVSKSASSLSDQKKIPESYLKNAYGCYLRLHCTTQDLKTVRAWKYSADSIHEVDALCQAYLWLGDTKDGLTTTDFGDWSGGGRKSAIFKAALAKCKTLFPSLSVNYFDKTKTSVKLKKGKSSETPDPDENIKIGSKRKPTTNSSSTQSVSSTSFEVAVPKGLTSGDTFLTTVKVGDSNTMKVKLTVPDGDPVPSTLRFNLNVPKTTTQKGNKKLKVSSSQK</sequence>
<feature type="region of interest" description="Disordered" evidence="1">
    <location>
        <begin position="476"/>
        <end position="601"/>
    </location>
</feature>
<protein>
    <submittedName>
        <fullName evidence="2">Uncharacterized protein</fullName>
    </submittedName>
</protein>
<feature type="region of interest" description="Disordered" evidence="1">
    <location>
        <begin position="2052"/>
        <end position="2088"/>
    </location>
</feature>
<accession>A0A1E7FQB5</accession>
<evidence type="ECO:0000256" key="1">
    <source>
        <dbReference type="SAM" id="MobiDB-lite"/>
    </source>
</evidence>
<feature type="compositionally biased region" description="Basic and acidic residues" evidence="1">
    <location>
        <begin position="1310"/>
        <end position="1324"/>
    </location>
</feature>
<feature type="compositionally biased region" description="Acidic residues" evidence="1">
    <location>
        <begin position="1084"/>
        <end position="1097"/>
    </location>
</feature>
<feature type="region of interest" description="Disordered" evidence="1">
    <location>
        <begin position="1078"/>
        <end position="1106"/>
    </location>
</feature>
<organism evidence="2 3">
    <name type="scientific">Fragilariopsis cylindrus CCMP1102</name>
    <dbReference type="NCBI Taxonomy" id="635003"/>
    <lineage>
        <taxon>Eukaryota</taxon>
        <taxon>Sar</taxon>
        <taxon>Stramenopiles</taxon>
        <taxon>Ochrophyta</taxon>
        <taxon>Bacillariophyta</taxon>
        <taxon>Bacillariophyceae</taxon>
        <taxon>Bacillariophycidae</taxon>
        <taxon>Bacillariales</taxon>
        <taxon>Bacillariaceae</taxon>
        <taxon>Fragilariopsis</taxon>
    </lineage>
</organism>
<evidence type="ECO:0000313" key="3">
    <source>
        <dbReference type="Proteomes" id="UP000095751"/>
    </source>
</evidence>
<proteinExistence type="predicted"/>
<dbReference type="KEGG" id="fcy:FRACYDRAFT_236435"/>
<feature type="region of interest" description="Disordered" evidence="1">
    <location>
        <begin position="151"/>
        <end position="172"/>
    </location>
</feature>
<feature type="compositionally biased region" description="Low complexity" evidence="1">
    <location>
        <begin position="2076"/>
        <end position="2088"/>
    </location>
</feature>
<feature type="compositionally biased region" description="Low complexity" evidence="1">
    <location>
        <begin position="32"/>
        <end position="44"/>
    </location>
</feature>
<feature type="region of interest" description="Disordered" evidence="1">
    <location>
        <begin position="1302"/>
        <end position="1324"/>
    </location>
</feature>
<keyword evidence="3" id="KW-1185">Reference proteome</keyword>
<dbReference type="Proteomes" id="UP000095751">
    <property type="component" value="Unassembled WGS sequence"/>
</dbReference>
<gene>
    <name evidence="2" type="ORF">FRACYDRAFT_236435</name>
</gene>
<feature type="compositionally biased region" description="Basic residues" evidence="1">
    <location>
        <begin position="586"/>
        <end position="595"/>
    </location>
</feature>
<dbReference type="EMBL" id="KV784355">
    <property type="protein sequence ID" value="OEU20360.1"/>
    <property type="molecule type" value="Genomic_DNA"/>
</dbReference>
<feature type="compositionally biased region" description="Low complexity" evidence="1">
    <location>
        <begin position="482"/>
        <end position="493"/>
    </location>
</feature>
<feature type="compositionally biased region" description="Basic and acidic residues" evidence="1">
    <location>
        <begin position="151"/>
        <end position="167"/>
    </location>
</feature>
<feature type="compositionally biased region" description="Basic and acidic residues" evidence="1">
    <location>
        <begin position="536"/>
        <end position="548"/>
    </location>
</feature>
<dbReference type="OrthoDB" id="44198at2759"/>
<evidence type="ECO:0000313" key="2">
    <source>
        <dbReference type="EMBL" id="OEU20360.1"/>
    </source>
</evidence>
<feature type="compositionally biased region" description="Polar residues" evidence="1">
    <location>
        <begin position="549"/>
        <end position="558"/>
    </location>
</feature>
<reference evidence="2 3" key="1">
    <citation type="submission" date="2016-09" db="EMBL/GenBank/DDBJ databases">
        <title>Extensive genetic diversity and differential bi-allelic expression allows diatom success in the polar Southern Ocean.</title>
        <authorList>
            <consortium name="DOE Joint Genome Institute"/>
            <person name="Mock T."/>
            <person name="Otillar R.P."/>
            <person name="Strauss J."/>
            <person name="Dupont C."/>
            <person name="Frickenhaus S."/>
            <person name="Maumus F."/>
            <person name="Mcmullan M."/>
            <person name="Sanges R."/>
            <person name="Schmutz J."/>
            <person name="Toseland A."/>
            <person name="Valas R."/>
            <person name="Veluchamy A."/>
            <person name="Ward B.J."/>
            <person name="Allen A."/>
            <person name="Barry K."/>
            <person name="Falciatore A."/>
            <person name="Ferrante M."/>
            <person name="Fortunato A.E."/>
            <person name="Gloeckner G."/>
            <person name="Gruber A."/>
            <person name="Hipkin R."/>
            <person name="Janech M."/>
            <person name="Kroth P."/>
            <person name="Leese F."/>
            <person name="Lindquist E."/>
            <person name="Lyon B.R."/>
            <person name="Martin J."/>
            <person name="Mayer C."/>
            <person name="Parker M."/>
            <person name="Quesneville H."/>
            <person name="Raymond J."/>
            <person name="Uhlig C."/>
            <person name="Valentin K.U."/>
            <person name="Worden A.Z."/>
            <person name="Armbrust E.V."/>
            <person name="Bowler C."/>
            <person name="Green B."/>
            <person name="Moulton V."/>
            <person name="Van Oosterhout C."/>
            <person name="Grigoriev I."/>
        </authorList>
    </citation>
    <scope>NUCLEOTIDE SEQUENCE [LARGE SCALE GENOMIC DNA]</scope>
    <source>
        <strain evidence="2 3">CCMP1102</strain>
    </source>
</reference>